<dbReference type="NCBIfam" id="TIGR00901">
    <property type="entry name" value="2A0125"/>
    <property type="match status" value="1"/>
</dbReference>
<dbReference type="Gene3D" id="1.20.1250.20">
    <property type="entry name" value="MFS general substrate transporter like domains"/>
    <property type="match status" value="1"/>
</dbReference>
<sequence length="412" mass="44720">MSTRLQRMHAVASSPKQLAVLFLGFASGLPLLLTSGTLQAWLTMEDIDLKTIGLFALVGLPYTLKFLWAPILDRFAVGHFARRRGWMLLTQALIAAGLLGLAVSDAQTQIWQIAIFALMVAFLSATQDIAIDAWRTDTLDAPERGLGAAVFVMAYRIGMLVAGSAALVMGDHIGWPLTYAIMAMLMGVGLVTAWFAPEKDTRELAPRTIREAVVGPMKAFFSRPEAWTLILLVILYKFGDAFAGTLTTAFLIRGAGFTATDVGLINNGAGLIVTIIGGLFGGLWMIKLGLFRALMLFGVLQAITNLGYAWLYEWNSYGLMVAVISLENFAGGLGTAAFVALLMALCDKEYSATQYALLSAIAALGRIYLGPTAGFIVEAVDWSIFFILTFLAALPGLWLLWRARHTIHRLDQ</sequence>
<evidence type="ECO:0000259" key="7">
    <source>
        <dbReference type="PROSITE" id="PS50850"/>
    </source>
</evidence>
<dbReference type="InterPro" id="IPR036259">
    <property type="entry name" value="MFS_trans_sf"/>
</dbReference>
<gene>
    <name evidence="8" type="ORF">SR882_10940</name>
</gene>
<feature type="domain" description="Major facilitator superfamily (MFS) profile" evidence="7">
    <location>
        <begin position="16"/>
        <end position="407"/>
    </location>
</feature>
<evidence type="ECO:0000256" key="4">
    <source>
        <dbReference type="ARBA" id="ARBA00022989"/>
    </source>
</evidence>
<keyword evidence="4 6" id="KW-1133">Transmembrane helix</keyword>
<evidence type="ECO:0000256" key="5">
    <source>
        <dbReference type="ARBA" id="ARBA00023136"/>
    </source>
</evidence>
<feature type="transmembrane region" description="Helical" evidence="6">
    <location>
        <begin position="382"/>
        <end position="401"/>
    </location>
</feature>
<keyword evidence="5 6" id="KW-0472">Membrane</keyword>
<evidence type="ECO:0000256" key="6">
    <source>
        <dbReference type="SAM" id="Phobius"/>
    </source>
</evidence>
<reference evidence="8 9" key="1">
    <citation type="submission" date="2023-11" db="EMBL/GenBank/DDBJ databases">
        <title>MicrobeMod: A computational toolkit for identifying prokaryotic methylation and restriction-modification with nanopore sequencing.</title>
        <authorList>
            <person name="Crits-Christoph A."/>
            <person name="Kang S.C."/>
            <person name="Lee H."/>
            <person name="Ostrov N."/>
        </authorList>
    </citation>
    <scope>NUCLEOTIDE SEQUENCE [LARGE SCALE GENOMIC DNA]</scope>
    <source>
        <strain evidence="8 9">ATCC 49870</strain>
    </source>
</reference>
<dbReference type="Pfam" id="PF07690">
    <property type="entry name" value="MFS_1"/>
    <property type="match status" value="1"/>
</dbReference>
<evidence type="ECO:0000256" key="1">
    <source>
        <dbReference type="ARBA" id="ARBA00004141"/>
    </source>
</evidence>
<feature type="transmembrane region" description="Helical" evidence="6">
    <location>
        <begin position="293"/>
        <end position="311"/>
    </location>
</feature>
<organism evidence="8 9">
    <name type="scientific">Guyparkeria halophila</name>
    <dbReference type="NCBI Taxonomy" id="47960"/>
    <lineage>
        <taxon>Bacteria</taxon>
        <taxon>Pseudomonadati</taxon>
        <taxon>Pseudomonadota</taxon>
        <taxon>Gammaproteobacteria</taxon>
        <taxon>Chromatiales</taxon>
        <taxon>Thioalkalibacteraceae</taxon>
        <taxon>Guyparkeria</taxon>
    </lineage>
</organism>
<evidence type="ECO:0000313" key="9">
    <source>
        <dbReference type="Proteomes" id="UP001327459"/>
    </source>
</evidence>
<name>A0ABZ0YVP5_9GAMM</name>
<feature type="transmembrane region" description="Helical" evidence="6">
    <location>
        <begin position="317"/>
        <end position="343"/>
    </location>
</feature>
<dbReference type="CDD" id="cd17486">
    <property type="entry name" value="MFS_AmpG_like"/>
    <property type="match status" value="1"/>
</dbReference>
<dbReference type="RefSeq" id="WP_322521260.1">
    <property type="nucleotide sequence ID" value="NZ_CP140153.1"/>
</dbReference>
<keyword evidence="9" id="KW-1185">Reference proteome</keyword>
<dbReference type="PANTHER" id="PTHR12778:SF10">
    <property type="entry name" value="MAJOR FACILITATOR SUPERFAMILY DOMAIN-CONTAINING PROTEIN 3"/>
    <property type="match status" value="1"/>
</dbReference>
<dbReference type="SUPFAM" id="SSF103473">
    <property type="entry name" value="MFS general substrate transporter"/>
    <property type="match status" value="1"/>
</dbReference>
<dbReference type="PANTHER" id="PTHR12778">
    <property type="entry name" value="SOLUTE CARRIER FAMILY 33 ACETYL-COA TRANSPORTER -RELATED"/>
    <property type="match status" value="1"/>
</dbReference>
<feature type="transmembrane region" description="Helical" evidence="6">
    <location>
        <begin position="355"/>
        <end position="376"/>
    </location>
</feature>
<proteinExistence type="predicted"/>
<keyword evidence="3 6" id="KW-0812">Transmembrane</keyword>
<feature type="transmembrane region" description="Helical" evidence="6">
    <location>
        <begin position="85"/>
        <end position="104"/>
    </location>
</feature>
<dbReference type="InterPro" id="IPR011701">
    <property type="entry name" value="MFS"/>
</dbReference>
<comment type="subcellular location">
    <subcellularLocation>
        <location evidence="1">Membrane</location>
        <topology evidence="1">Multi-pass membrane protein</topology>
    </subcellularLocation>
</comment>
<evidence type="ECO:0000256" key="2">
    <source>
        <dbReference type="ARBA" id="ARBA00022448"/>
    </source>
</evidence>
<evidence type="ECO:0000256" key="3">
    <source>
        <dbReference type="ARBA" id="ARBA00022692"/>
    </source>
</evidence>
<keyword evidence="2" id="KW-0813">Transport</keyword>
<feature type="transmembrane region" description="Helical" evidence="6">
    <location>
        <begin position="226"/>
        <end position="252"/>
    </location>
</feature>
<feature type="transmembrane region" description="Helical" evidence="6">
    <location>
        <begin position="264"/>
        <end position="286"/>
    </location>
</feature>
<dbReference type="InterPro" id="IPR020846">
    <property type="entry name" value="MFS_dom"/>
</dbReference>
<evidence type="ECO:0000313" key="8">
    <source>
        <dbReference type="EMBL" id="WQH16261.1"/>
    </source>
</evidence>
<dbReference type="PROSITE" id="PS50850">
    <property type="entry name" value="MFS"/>
    <property type="match status" value="1"/>
</dbReference>
<feature type="transmembrane region" description="Helical" evidence="6">
    <location>
        <begin position="173"/>
        <end position="196"/>
    </location>
</feature>
<accession>A0ABZ0YVP5</accession>
<feature type="transmembrane region" description="Helical" evidence="6">
    <location>
        <begin position="146"/>
        <end position="167"/>
    </location>
</feature>
<protein>
    <submittedName>
        <fullName evidence="8">MFS transporter</fullName>
    </submittedName>
</protein>
<feature type="transmembrane region" description="Helical" evidence="6">
    <location>
        <begin position="20"/>
        <end position="42"/>
    </location>
</feature>
<dbReference type="InterPro" id="IPR004752">
    <property type="entry name" value="AmpG_permease/AT-1"/>
</dbReference>
<feature type="transmembrane region" description="Helical" evidence="6">
    <location>
        <begin position="54"/>
        <end position="73"/>
    </location>
</feature>
<dbReference type="Proteomes" id="UP001327459">
    <property type="component" value="Chromosome"/>
</dbReference>
<dbReference type="EMBL" id="CP140153">
    <property type="protein sequence ID" value="WQH16261.1"/>
    <property type="molecule type" value="Genomic_DNA"/>
</dbReference>
<feature type="transmembrane region" description="Helical" evidence="6">
    <location>
        <begin position="110"/>
        <end position="134"/>
    </location>
</feature>